<feature type="transmembrane region" description="Helical" evidence="6">
    <location>
        <begin position="360"/>
        <end position="383"/>
    </location>
</feature>
<feature type="transmembrane region" description="Helical" evidence="6">
    <location>
        <begin position="136"/>
        <end position="161"/>
    </location>
</feature>
<comment type="similarity">
    <text evidence="2 6">Belongs to the multi antimicrobial extrusion (MATE) (TC 2.A.66.1) family.</text>
</comment>
<feature type="transmembrane region" description="Helical" evidence="6">
    <location>
        <begin position="433"/>
        <end position="456"/>
    </location>
</feature>
<evidence type="ECO:0000256" key="5">
    <source>
        <dbReference type="ARBA" id="ARBA00023136"/>
    </source>
</evidence>
<proteinExistence type="inferred from homology"/>
<comment type="caution">
    <text evidence="7">The sequence shown here is derived from an EMBL/GenBank/DDBJ whole genome shotgun (WGS) entry which is preliminary data.</text>
</comment>
<feature type="transmembrane region" description="Helical" evidence="6">
    <location>
        <begin position="246"/>
        <end position="265"/>
    </location>
</feature>
<keyword evidence="8" id="KW-1185">Reference proteome</keyword>
<keyword evidence="5 6" id="KW-0472">Membrane</keyword>
<sequence length="501" mass="54934">MDSSLDLQNTLLITKPNEKNKDEIVINSNNNVEEIDNKAIFFGSNNGEIIRIENIREEVKKQMWLGGPLIVVSLLQFCIQIISIMFVGHLGELSLSSASLATSFSSVTGASVLVGMASALETLCGQSYGAKQYKMLGIYIQRAMICLLIICIPLAFVWYYTGEILIRCGQDHEISKGAETFNRWMIPTLFCYAVLQCLNRFLQTQNLVFPMLMFSGLTALFHLGVCWFLIFKMELGIKGAALANDVSYFVNAGFLALYVVFSPACSQTWTGFSKDAFNELGSFLKLAVPSTLMVCLEYASLELVVLLSGLLPNPKLETSVLSISLNTCWLVYMVSFGLGGTISTRVANELGAGRPDAAKLALFVMAMISLSEGLIVVVITILVRNIWGRLYSNEDEVISYVTKMMPLLALSDFIDGIQCVLSGAARGCGWQKLCAFINLGAYYFVGIPCAAILAFVMGYGGMGLWMGVICGLSVQVIVLFIINVCTDWEKEAARALFRVTS</sequence>
<feature type="transmembrane region" description="Helical" evidence="6">
    <location>
        <begin position="211"/>
        <end position="231"/>
    </location>
</feature>
<keyword evidence="3 6" id="KW-0812">Transmembrane</keyword>
<dbReference type="PANTHER" id="PTHR11206">
    <property type="entry name" value="MULTIDRUG RESISTANCE PROTEIN"/>
    <property type="match status" value="1"/>
</dbReference>
<feature type="transmembrane region" description="Helical" evidence="6">
    <location>
        <begin position="64"/>
        <end position="88"/>
    </location>
</feature>
<dbReference type="InterPro" id="IPR045069">
    <property type="entry name" value="MATE_euk"/>
</dbReference>
<gene>
    <name evidence="7" type="ORF">RND81_07G172300</name>
</gene>
<evidence type="ECO:0000256" key="6">
    <source>
        <dbReference type="RuleBase" id="RU004914"/>
    </source>
</evidence>
<name>A0AAW1JPJ1_SAPOF</name>
<feature type="transmembrane region" description="Helical" evidence="6">
    <location>
        <begin position="462"/>
        <end position="485"/>
    </location>
</feature>
<dbReference type="AlphaFoldDB" id="A0AAW1JPJ1"/>
<evidence type="ECO:0000313" key="8">
    <source>
        <dbReference type="Proteomes" id="UP001443914"/>
    </source>
</evidence>
<reference evidence="7" key="1">
    <citation type="submission" date="2024-03" db="EMBL/GenBank/DDBJ databases">
        <title>WGS assembly of Saponaria officinalis var. Norfolk2.</title>
        <authorList>
            <person name="Jenkins J."/>
            <person name="Shu S."/>
            <person name="Grimwood J."/>
            <person name="Barry K."/>
            <person name="Goodstein D."/>
            <person name="Schmutz J."/>
            <person name="Leebens-Mack J."/>
            <person name="Osbourn A."/>
        </authorList>
    </citation>
    <scope>NUCLEOTIDE SEQUENCE [LARGE SCALE GENOMIC DNA]</scope>
    <source>
        <strain evidence="7">JIC</strain>
    </source>
</reference>
<dbReference type="NCBIfam" id="TIGR00797">
    <property type="entry name" value="matE"/>
    <property type="match status" value="1"/>
</dbReference>
<dbReference type="GO" id="GO:0015297">
    <property type="term" value="F:antiporter activity"/>
    <property type="evidence" value="ECO:0007669"/>
    <property type="project" value="InterPro"/>
</dbReference>
<organism evidence="7 8">
    <name type="scientific">Saponaria officinalis</name>
    <name type="common">Common soapwort</name>
    <name type="synonym">Lychnis saponaria</name>
    <dbReference type="NCBI Taxonomy" id="3572"/>
    <lineage>
        <taxon>Eukaryota</taxon>
        <taxon>Viridiplantae</taxon>
        <taxon>Streptophyta</taxon>
        <taxon>Embryophyta</taxon>
        <taxon>Tracheophyta</taxon>
        <taxon>Spermatophyta</taxon>
        <taxon>Magnoliopsida</taxon>
        <taxon>eudicotyledons</taxon>
        <taxon>Gunneridae</taxon>
        <taxon>Pentapetalae</taxon>
        <taxon>Caryophyllales</taxon>
        <taxon>Caryophyllaceae</taxon>
        <taxon>Caryophylleae</taxon>
        <taxon>Saponaria</taxon>
    </lineage>
</organism>
<evidence type="ECO:0000256" key="3">
    <source>
        <dbReference type="ARBA" id="ARBA00022692"/>
    </source>
</evidence>
<comment type="subcellular location">
    <subcellularLocation>
        <location evidence="1">Membrane</location>
        <topology evidence="1">Multi-pass membrane protein</topology>
    </subcellularLocation>
</comment>
<evidence type="ECO:0000256" key="1">
    <source>
        <dbReference type="ARBA" id="ARBA00004141"/>
    </source>
</evidence>
<dbReference type="GO" id="GO:0042910">
    <property type="term" value="F:xenobiotic transmembrane transporter activity"/>
    <property type="evidence" value="ECO:0007669"/>
    <property type="project" value="InterPro"/>
</dbReference>
<feature type="transmembrane region" description="Helical" evidence="6">
    <location>
        <begin position="286"/>
        <end position="309"/>
    </location>
</feature>
<protein>
    <recommendedName>
        <fullName evidence="6">Protein DETOXIFICATION</fullName>
    </recommendedName>
    <alternativeName>
        <fullName evidence="6">Multidrug and toxic compound extrusion protein</fullName>
    </alternativeName>
</protein>
<dbReference type="Pfam" id="PF01554">
    <property type="entry name" value="MatE"/>
    <property type="match status" value="2"/>
</dbReference>
<feature type="transmembrane region" description="Helical" evidence="6">
    <location>
        <begin position="329"/>
        <end position="348"/>
    </location>
</feature>
<dbReference type="GO" id="GO:1990961">
    <property type="term" value="P:xenobiotic detoxification by transmembrane export across the plasma membrane"/>
    <property type="evidence" value="ECO:0007669"/>
    <property type="project" value="InterPro"/>
</dbReference>
<keyword evidence="4 6" id="KW-1133">Transmembrane helix</keyword>
<accession>A0AAW1JPJ1</accession>
<dbReference type="CDD" id="cd13132">
    <property type="entry name" value="MATE_eukaryotic"/>
    <property type="match status" value="1"/>
</dbReference>
<dbReference type="GO" id="GO:0016020">
    <property type="term" value="C:membrane"/>
    <property type="evidence" value="ECO:0007669"/>
    <property type="project" value="UniProtKB-SubCell"/>
</dbReference>
<dbReference type="Proteomes" id="UP001443914">
    <property type="component" value="Unassembled WGS sequence"/>
</dbReference>
<dbReference type="EMBL" id="JBDFQZ010000007">
    <property type="protein sequence ID" value="KAK9707094.1"/>
    <property type="molecule type" value="Genomic_DNA"/>
</dbReference>
<evidence type="ECO:0000313" key="7">
    <source>
        <dbReference type="EMBL" id="KAK9707094.1"/>
    </source>
</evidence>
<evidence type="ECO:0000256" key="2">
    <source>
        <dbReference type="ARBA" id="ARBA00010199"/>
    </source>
</evidence>
<dbReference type="InterPro" id="IPR002528">
    <property type="entry name" value="MATE_fam"/>
</dbReference>
<feature type="transmembrane region" description="Helical" evidence="6">
    <location>
        <begin position="100"/>
        <end position="124"/>
    </location>
</feature>
<evidence type="ECO:0000256" key="4">
    <source>
        <dbReference type="ARBA" id="ARBA00022989"/>
    </source>
</evidence>